<dbReference type="PANTHER" id="PTHR30545:SF2">
    <property type="entry name" value="SUGAR FERMENTATION STIMULATION PROTEIN A"/>
    <property type="match status" value="1"/>
</dbReference>
<dbReference type="EMBL" id="CP084166">
    <property type="protein sequence ID" value="UJG41004.1"/>
    <property type="molecule type" value="Genomic_DNA"/>
</dbReference>
<dbReference type="Gene3D" id="2.40.50.580">
    <property type="match status" value="1"/>
</dbReference>
<accession>A0A9Y1BL40</accession>
<dbReference type="GO" id="GO:0003677">
    <property type="term" value="F:DNA binding"/>
    <property type="evidence" value="ECO:0007669"/>
    <property type="project" value="InterPro"/>
</dbReference>
<name>A0A9Y1BL40_9ARCH</name>
<evidence type="ECO:0000256" key="1">
    <source>
        <dbReference type="HAMAP-Rule" id="MF_00095"/>
    </source>
</evidence>
<evidence type="ECO:0000313" key="4">
    <source>
        <dbReference type="EMBL" id="UJG41004.1"/>
    </source>
</evidence>
<comment type="similarity">
    <text evidence="1">Belongs to the SfsA family.</text>
</comment>
<gene>
    <name evidence="1 4" type="primary">sfsA</name>
    <name evidence="4" type="ORF">K9W45_00755</name>
</gene>
<feature type="domain" description="SfsA N-terminal OB" evidence="3">
    <location>
        <begin position="13"/>
        <end position="81"/>
    </location>
</feature>
<dbReference type="CDD" id="cd22359">
    <property type="entry name" value="SfsA-like_bacterial"/>
    <property type="match status" value="1"/>
</dbReference>
<evidence type="ECO:0000259" key="3">
    <source>
        <dbReference type="Pfam" id="PF17746"/>
    </source>
</evidence>
<feature type="domain" description="Sugar fermentation stimulation protein C-terminal" evidence="2">
    <location>
        <begin position="87"/>
        <end position="221"/>
    </location>
</feature>
<reference evidence="4" key="1">
    <citation type="journal article" date="2022" name="Nat. Microbiol.">
        <title>Unique mobile elements and scalable gene flow at the prokaryote-eukaryote boundary revealed by circularized Asgard archaea genomes.</title>
        <authorList>
            <person name="Wu F."/>
            <person name="Speth D.R."/>
            <person name="Philosof A."/>
            <person name="Cremiere A."/>
            <person name="Narayanan A."/>
            <person name="Barco R.A."/>
            <person name="Connon S.A."/>
            <person name="Amend J.P."/>
            <person name="Antoshechkin I.A."/>
            <person name="Orphan V.J."/>
        </authorList>
    </citation>
    <scope>NUCLEOTIDE SEQUENCE</scope>
    <source>
        <strain evidence="4">PM71</strain>
    </source>
</reference>
<dbReference type="AlphaFoldDB" id="A0A9Y1BL40"/>
<dbReference type="InterPro" id="IPR041465">
    <property type="entry name" value="SfsA_N"/>
</dbReference>
<dbReference type="Proteomes" id="UP001201020">
    <property type="component" value="Chromosome"/>
</dbReference>
<evidence type="ECO:0000259" key="2">
    <source>
        <dbReference type="Pfam" id="PF03749"/>
    </source>
</evidence>
<dbReference type="PANTHER" id="PTHR30545">
    <property type="entry name" value="SUGAR FERMENTATION STIMULATION PROTEIN A"/>
    <property type="match status" value="1"/>
</dbReference>
<dbReference type="InterPro" id="IPR040452">
    <property type="entry name" value="SfsA_C"/>
</dbReference>
<dbReference type="Pfam" id="PF03749">
    <property type="entry name" value="SfsA"/>
    <property type="match status" value="1"/>
</dbReference>
<dbReference type="InterPro" id="IPR005224">
    <property type="entry name" value="SfsA"/>
</dbReference>
<protein>
    <recommendedName>
        <fullName evidence="1">Sugar fermentation stimulation protein homolog</fullName>
    </recommendedName>
</protein>
<organism evidence="4">
    <name type="scientific">Candidatus Heimdallarchaeum aukensis</name>
    <dbReference type="NCBI Taxonomy" id="2876573"/>
    <lineage>
        <taxon>Archaea</taxon>
        <taxon>Promethearchaeati</taxon>
        <taxon>Candidatus Heimdallarchaeota</taxon>
        <taxon>Candidatus Heimdallarchaeia (ex Rinke et al. 2021) (nom. nud.)</taxon>
        <taxon>Candidatus Heimdallarchaeales</taxon>
        <taxon>Candidatus Heimdallarchaeaceae</taxon>
        <taxon>Candidatus Heimdallarchaeum</taxon>
    </lineage>
</organism>
<proteinExistence type="inferred from homology"/>
<dbReference type="Gene3D" id="3.40.1350.60">
    <property type="match status" value="1"/>
</dbReference>
<dbReference type="HAMAP" id="MF_00095">
    <property type="entry name" value="SfsA"/>
    <property type="match status" value="1"/>
</dbReference>
<dbReference type="NCBIfam" id="TIGR00230">
    <property type="entry name" value="sfsA"/>
    <property type="match status" value="1"/>
</dbReference>
<dbReference type="Pfam" id="PF17746">
    <property type="entry name" value="SfsA_N"/>
    <property type="match status" value="1"/>
</dbReference>
<sequence length="236" mass="27331">MQIEGEYTYAKFIERPNRFLAKVKLYSTEKVEYCHVPDPGRLKELLLPNVEVFLRKEKSQIRKTKYSLIGVKAENGTWVNIDSQISNKLFYLEMKKIENFSNYKILKKEFSLGKSRIDFLLRNVENSKQALVEVKSVTLVEENTALFPDAPTKRGVKHLKELEEAVKENKYNAFIVFIVKRSDAKSFSPNWERDKNFASALVESSKKGVKIIAVVCSFSPERKELSIINKIPIFLN</sequence>